<evidence type="ECO:0000313" key="2">
    <source>
        <dbReference type="Proteomes" id="UP000039370"/>
    </source>
</evidence>
<name>A0A0B7IHZ7_9FLAO</name>
<organism evidence="1 2">
    <name type="scientific">Capnocytophaga canimorsus</name>
    <dbReference type="NCBI Taxonomy" id="28188"/>
    <lineage>
        <taxon>Bacteria</taxon>
        <taxon>Pseudomonadati</taxon>
        <taxon>Bacteroidota</taxon>
        <taxon>Flavobacteriia</taxon>
        <taxon>Flavobacteriales</taxon>
        <taxon>Flavobacteriaceae</taxon>
        <taxon>Capnocytophaga</taxon>
    </lineage>
</organism>
<evidence type="ECO:0000313" key="1">
    <source>
        <dbReference type="EMBL" id="CEN50179.1"/>
    </source>
</evidence>
<proteinExistence type="predicted"/>
<sequence>MIRNTYIVLCLCLLFKAFSQQDSIYHRHKIWKSTIEQFEAEDKNHPSSVWSYFVRRKFFFYQLEEFGHLFSE</sequence>
<accession>A0A0B7IHZ7</accession>
<dbReference type="AlphaFoldDB" id="A0A0B7IHZ7"/>
<reference evidence="2" key="1">
    <citation type="submission" date="2015-01" db="EMBL/GenBank/DDBJ databases">
        <authorList>
            <person name="MANFREDI Pablo"/>
        </authorList>
    </citation>
    <scope>NUCLEOTIDE SEQUENCE [LARGE SCALE GENOMIC DNA]</scope>
    <source>
        <strain evidence="2">Cc11</strain>
    </source>
</reference>
<dbReference type="Proteomes" id="UP000039370">
    <property type="component" value="Unassembled WGS sequence"/>
</dbReference>
<protein>
    <submittedName>
        <fullName evidence="1">Uncharacterized protein</fullName>
    </submittedName>
</protein>
<dbReference type="EMBL" id="CDOK01000125">
    <property type="protein sequence ID" value="CEN50179.1"/>
    <property type="molecule type" value="Genomic_DNA"/>
</dbReference>
<gene>
    <name evidence="1" type="ORF">CCAN11_2100013</name>
</gene>